<evidence type="ECO:0000259" key="13">
    <source>
        <dbReference type="Pfam" id="PF01288"/>
    </source>
</evidence>
<evidence type="ECO:0000256" key="11">
    <source>
        <dbReference type="ARBA" id="ARBA00029766"/>
    </source>
</evidence>
<dbReference type="GO" id="GO:0046656">
    <property type="term" value="P:folic acid biosynthetic process"/>
    <property type="evidence" value="ECO:0007669"/>
    <property type="project" value="UniProtKB-KW"/>
</dbReference>
<protein>
    <recommendedName>
        <fullName evidence="4">2-amino-4-hydroxy-6-hydroxymethyldihydropteridine pyrophosphokinase</fullName>
        <ecNumber evidence="3">2.7.6.3</ecNumber>
    </recommendedName>
    <alternativeName>
        <fullName evidence="11">6-hydroxymethyl-7,8-dihydropterin pyrophosphokinase</fullName>
    </alternativeName>
    <alternativeName>
        <fullName evidence="12">7,8-dihydro-6-hydroxymethylpterin-pyrophosphokinase</fullName>
    </alternativeName>
</protein>
<evidence type="ECO:0000313" key="15">
    <source>
        <dbReference type="Proteomes" id="UP000003460"/>
    </source>
</evidence>
<dbReference type="GO" id="GO:0046654">
    <property type="term" value="P:tetrahydrofolate biosynthetic process"/>
    <property type="evidence" value="ECO:0007669"/>
    <property type="project" value="UniProtKB-UniPathway"/>
</dbReference>
<keyword evidence="8" id="KW-0067">ATP-binding</keyword>
<evidence type="ECO:0000256" key="6">
    <source>
        <dbReference type="ARBA" id="ARBA00022741"/>
    </source>
</evidence>
<evidence type="ECO:0000313" key="14">
    <source>
        <dbReference type="EMBL" id="EEX71940.1"/>
    </source>
</evidence>
<dbReference type="GeneID" id="84576399"/>
<dbReference type="CDD" id="cd00483">
    <property type="entry name" value="HPPK"/>
    <property type="match status" value="1"/>
</dbReference>
<dbReference type="EC" id="2.7.6.3" evidence="3"/>
<name>C9LGY2_9BACT</name>
<evidence type="ECO:0000256" key="2">
    <source>
        <dbReference type="ARBA" id="ARBA00005810"/>
    </source>
</evidence>
<dbReference type="SUPFAM" id="SSF55083">
    <property type="entry name" value="6-hydroxymethyl-7,8-dihydropterin pyrophosphokinase, HPPK"/>
    <property type="match status" value="1"/>
</dbReference>
<evidence type="ECO:0000256" key="12">
    <source>
        <dbReference type="ARBA" id="ARBA00033413"/>
    </source>
</evidence>
<keyword evidence="15" id="KW-1185">Reference proteome</keyword>
<organism evidence="14 15">
    <name type="scientific">Alloprevotella tannerae ATCC 51259</name>
    <dbReference type="NCBI Taxonomy" id="626522"/>
    <lineage>
        <taxon>Bacteria</taxon>
        <taxon>Pseudomonadati</taxon>
        <taxon>Bacteroidota</taxon>
        <taxon>Bacteroidia</taxon>
        <taxon>Bacteroidales</taxon>
        <taxon>Prevotellaceae</taxon>
        <taxon>Alloprevotella</taxon>
    </lineage>
</organism>
<evidence type="ECO:0000256" key="8">
    <source>
        <dbReference type="ARBA" id="ARBA00022840"/>
    </source>
</evidence>
<dbReference type="OrthoDB" id="9808041at2"/>
<comment type="function">
    <text evidence="10">Catalyzes the transfer of pyrophosphate from adenosine triphosphate (ATP) to 6-hydroxymethyl-7,8-dihydropterin, an enzymatic step in folate biosynthesis pathway.</text>
</comment>
<dbReference type="GO" id="GO:0005524">
    <property type="term" value="F:ATP binding"/>
    <property type="evidence" value="ECO:0007669"/>
    <property type="project" value="UniProtKB-KW"/>
</dbReference>
<dbReference type="PANTHER" id="PTHR43071:SF1">
    <property type="entry name" value="2-AMINO-4-HYDROXY-6-HYDROXYMETHYLDIHYDROPTERIDINE PYROPHOSPHOKINASE"/>
    <property type="match status" value="1"/>
</dbReference>
<evidence type="ECO:0000256" key="10">
    <source>
        <dbReference type="ARBA" id="ARBA00029409"/>
    </source>
</evidence>
<dbReference type="Proteomes" id="UP000003460">
    <property type="component" value="Unassembled WGS sequence"/>
</dbReference>
<evidence type="ECO:0000256" key="9">
    <source>
        <dbReference type="ARBA" id="ARBA00022909"/>
    </source>
</evidence>
<dbReference type="RefSeq" id="WP_006255249.1">
    <property type="nucleotide sequence ID" value="NZ_GG700642.1"/>
</dbReference>
<keyword evidence="6" id="KW-0547">Nucleotide-binding</keyword>
<evidence type="ECO:0000256" key="5">
    <source>
        <dbReference type="ARBA" id="ARBA00022679"/>
    </source>
</evidence>
<dbReference type="AlphaFoldDB" id="C9LGY2"/>
<sequence>MQLLIALGANVGSRANTLRAALAALTAEVGSIVRCSSFYETKPEGFQSPHAFLNAVALFETTLSAPSILGCTQNIEQRLGRKTKSSNGIYHDRPIDIDLLALGDTICRTQDLTLPHPHLAERRFVLEPLTEILPDWRHPVTHATATEMLKRI</sequence>
<dbReference type="eggNOG" id="COG0801">
    <property type="taxonomic scope" value="Bacteria"/>
</dbReference>
<comment type="caution">
    <text evidence="14">The sequence shown here is derived from an EMBL/GenBank/DDBJ whole genome shotgun (WGS) entry which is preliminary data.</text>
</comment>
<accession>C9LGY2</accession>
<evidence type="ECO:0000256" key="7">
    <source>
        <dbReference type="ARBA" id="ARBA00022777"/>
    </source>
</evidence>
<evidence type="ECO:0000256" key="1">
    <source>
        <dbReference type="ARBA" id="ARBA00005051"/>
    </source>
</evidence>
<dbReference type="UniPathway" id="UPA00077">
    <property type="reaction ID" value="UER00155"/>
</dbReference>
<gene>
    <name evidence="14" type="primary">folK</name>
    <name evidence="14" type="ORF">GCWU000325_01483</name>
</gene>
<dbReference type="GO" id="GO:0016301">
    <property type="term" value="F:kinase activity"/>
    <property type="evidence" value="ECO:0007669"/>
    <property type="project" value="UniProtKB-KW"/>
</dbReference>
<evidence type="ECO:0000256" key="3">
    <source>
        <dbReference type="ARBA" id="ARBA00013253"/>
    </source>
</evidence>
<comment type="similarity">
    <text evidence="2">Belongs to the HPPK family.</text>
</comment>
<dbReference type="EMBL" id="ACIJ02000018">
    <property type="protein sequence ID" value="EEX71940.1"/>
    <property type="molecule type" value="Genomic_DNA"/>
</dbReference>
<comment type="pathway">
    <text evidence="1">Cofactor biosynthesis; tetrahydrofolate biosynthesis; 2-amino-4-hydroxy-6-hydroxymethyl-7,8-dihydropteridine diphosphate from 7,8-dihydroneopterin triphosphate: step 4/4.</text>
</comment>
<dbReference type="Gene3D" id="3.30.70.560">
    <property type="entry name" value="7,8-Dihydro-6-hydroxymethylpterin-pyrophosphokinase HPPK"/>
    <property type="match status" value="1"/>
</dbReference>
<dbReference type="InterPro" id="IPR000550">
    <property type="entry name" value="Hppk"/>
</dbReference>
<proteinExistence type="inferred from homology"/>
<dbReference type="GO" id="GO:0003848">
    <property type="term" value="F:2-amino-4-hydroxy-6-hydroxymethyldihydropteridine diphosphokinase activity"/>
    <property type="evidence" value="ECO:0007669"/>
    <property type="project" value="UniProtKB-EC"/>
</dbReference>
<keyword evidence="5 14" id="KW-0808">Transferase</keyword>
<keyword evidence="9" id="KW-0289">Folate biosynthesis</keyword>
<keyword evidence="7" id="KW-0418">Kinase</keyword>
<reference evidence="14" key="1">
    <citation type="submission" date="2009-09" db="EMBL/GenBank/DDBJ databases">
        <authorList>
            <person name="Weinstock G."/>
            <person name="Sodergren E."/>
            <person name="Clifton S."/>
            <person name="Fulton L."/>
            <person name="Fulton B."/>
            <person name="Courtney L."/>
            <person name="Fronick C."/>
            <person name="Harrison M."/>
            <person name="Strong C."/>
            <person name="Farmer C."/>
            <person name="Delahaunty K."/>
            <person name="Markovic C."/>
            <person name="Hall O."/>
            <person name="Minx P."/>
            <person name="Tomlinson C."/>
            <person name="Mitreva M."/>
            <person name="Nelson J."/>
            <person name="Hou S."/>
            <person name="Wollam A."/>
            <person name="Pepin K.H."/>
            <person name="Johnson M."/>
            <person name="Bhonagiri V."/>
            <person name="Nash W.E."/>
            <person name="Warren W."/>
            <person name="Chinwalla A."/>
            <person name="Mardis E.R."/>
            <person name="Wilson R.K."/>
        </authorList>
    </citation>
    <scope>NUCLEOTIDE SEQUENCE [LARGE SCALE GENOMIC DNA]</scope>
    <source>
        <strain evidence="14">ATCC 51259</strain>
    </source>
</reference>
<dbReference type="PANTHER" id="PTHR43071">
    <property type="entry name" value="2-AMINO-4-HYDROXY-6-HYDROXYMETHYLDIHYDROPTERIDINE PYROPHOSPHOKINASE"/>
    <property type="match status" value="1"/>
</dbReference>
<feature type="domain" description="7,8-dihydro-6-hydroxymethylpterin-pyrophosphokinase" evidence="13">
    <location>
        <begin position="5"/>
        <end position="134"/>
    </location>
</feature>
<dbReference type="InterPro" id="IPR035907">
    <property type="entry name" value="Hppk_sf"/>
</dbReference>
<dbReference type="Pfam" id="PF01288">
    <property type="entry name" value="HPPK"/>
    <property type="match status" value="1"/>
</dbReference>
<dbReference type="NCBIfam" id="TIGR01498">
    <property type="entry name" value="folK"/>
    <property type="match status" value="1"/>
</dbReference>
<dbReference type="HOGENOM" id="CLU_097916_1_2_10"/>
<evidence type="ECO:0000256" key="4">
    <source>
        <dbReference type="ARBA" id="ARBA00016218"/>
    </source>
</evidence>
<dbReference type="STRING" id="626522.GCWU000325_01483"/>